<dbReference type="PANTHER" id="PTHR10848:SF0">
    <property type="entry name" value="MEIOTIC RECOMBINATION PROTEIN SPO11"/>
    <property type="match status" value="1"/>
</dbReference>
<name>A0A9J6EY78_RHIMP</name>
<evidence type="ECO:0000256" key="9">
    <source>
        <dbReference type="ARBA" id="ARBA00023125"/>
    </source>
</evidence>
<dbReference type="GO" id="GO:0005524">
    <property type="term" value="F:ATP binding"/>
    <property type="evidence" value="ECO:0007669"/>
    <property type="project" value="InterPro"/>
</dbReference>
<evidence type="ECO:0000256" key="8">
    <source>
        <dbReference type="ARBA" id="ARBA00023029"/>
    </source>
</evidence>
<keyword evidence="8 12" id="KW-0799">Topoisomerase</keyword>
<dbReference type="CDD" id="cd00223">
    <property type="entry name" value="TOPRIM_TopoIIB_SPO"/>
    <property type="match status" value="1"/>
</dbReference>
<feature type="active site" description="O-(5'-phospho-DNA)-tyrosine intermediate" evidence="12">
    <location>
        <position position="117"/>
    </location>
</feature>
<dbReference type="EMBL" id="JABSTU010000001">
    <property type="protein sequence ID" value="KAH8039209.1"/>
    <property type="molecule type" value="Genomic_DNA"/>
</dbReference>
<evidence type="ECO:0000256" key="5">
    <source>
        <dbReference type="ARBA" id="ARBA00012895"/>
    </source>
</evidence>
<evidence type="ECO:0000256" key="7">
    <source>
        <dbReference type="ARBA" id="ARBA00022842"/>
    </source>
</evidence>
<dbReference type="InterPro" id="IPR036388">
    <property type="entry name" value="WH-like_DNA-bd_sf"/>
</dbReference>
<dbReference type="PRINTS" id="PR01550">
    <property type="entry name" value="TOP6AFAMILY"/>
</dbReference>
<dbReference type="GO" id="GO:0046872">
    <property type="term" value="F:metal ion binding"/>
    <property type="evidence" value="ECO:0007669"/>
    <property type="project" value="UniProtKB-KW"/>
</dbReference>
<evidence type="ECO:0000256" key="11">
    <source>
        <dbReference type="ARBA" id="ARBA00023242"/>
    </source>
</evidence>
<dbReference type="OrthoDB" id="5377392at2759"/>
<reference evidence="15" key="1">
    <citation type="journal article" date="2020" name="Cell">
        <title>Large-Scale Comparative Analyses of Tick Genomes Elucidate Their Genetic Diversity and Vector Capacities.</title>
        <authorList>
            <consortium name="Tick Genome and Microbiome Consortium (TIGMIC)"/>
            <person name="Jia N."/>
            <person name="Wang J."/>
            <person name="Shi W."/>
            <person name="Du L."/>
            <person name="Sun Y."/>
            <person name="Zhan W."/>
            <person name="Jiang J.F."/>
            <person name="Wang Q."/>
            <person name="Zhang B."/>
            <person name="Ji P."/>
            <person name="Bell-Sakyi L."/>
            <person name="Cui X.M."/>
            <person name="Yuan T.T."/>
            <person name="Jiang B.G."/>
            <person name="Yang W.F."/>
            <person name="Lam T.T."/>
            <person name="Chang Q.C."/>
            <person name="Ding S.J."/>
            <person name="Wang X.J."/>
            <person name="Zhu J.G."/>
            <person name="Ruan X.D."/>
            <person name="Zhao L."/>
            <person name="Wei J.T."/>
            <person name="Ye R.Z."/>
            <person name="Que T.C."/>
            <person name="Du C.H."/>
            <person name="Zhou Y.H."/>
            <person name="Cheng J.X."/>
            <person name="Dai P.F."/>
            <person name="Guo W.B."/>
            <person name="Han X.H."/>
            <person name="Huang E.J."/>
            <person name="Li L.F."/>
            <person name="Wei W."/>
            <person name="Gao Y.C."/>
            <person name="Liu J.Z."/>
            <person name="Shao H.Z."/>
            <person name="Wang X."/>
            <person name="Wang C.C."/>
            <person name="Yang T.C."/>
            <person name="Huo Q.B."/>
            <person name="Li W."/>
            <person name="Chen H.Y."/>
            <person name="Chen S.E."/>
            <person name="Zhou L.G."/>
            <person name="Ni X.B."/>
            <person name="Tian J.H."/>
            <person name="Sheng Y."/>
            <person name="Liu T."/>
            <person name="Pan Y.S."/>
            <person name="Xia L.Y."/>
            <person name="Li J."/>
            <person name="Zhao F."/>
            <person name="Cao W.C."/>
        </authorList>
    </citation>
    <scope>NUCLEOTIDE SEQUENCE</scope>
    <source>
        <strain evidence="15">Rmic-2018</strain>
    </source>
</reference>
<evidence type="ECO:0000256" key="3">
    <source>
        <dbReference type="ARBA" id="ARBA00004123"/>
    </source>
</evidence>
<evidence type="ECO:0000256" key="6">
    <source>
        <dbReference type="ARBA" id="ARBA00022723"/>
    </source>
</evidence>
<organism evidence="15 16">
    <name type="scientific">Rhipicephalus microplus</name>
    <name type="common">Cattle tick</name>
    <name type="synonym">Boophilus microplus</name>
    <dbReference type="NCBI Taxonomy" id="6941"/>
    <lineage>
        <taxon>Eukaryota</taxon>
        <taxon>Metazoa</taxon>
        <taxon>Ecdysozoa</taxon>
        <taxon>Arthropoda</taxon>
        <taxon>Chelicerata</taxon>
        <taxon>Arachnida</taxon>
        <taxon>Acari</taxon>
        <taxon>Parasitiformes</taxon>
        <taxon>Ixodida</taxon>
        <taxon>Ixodoidea</taxon>
        <taxon>Ixodidae</taxon>
        <taxon>Rhipicephalinae</taxon>
        <taxon>Rhipicephalus</taxon>
        <taxon>Boophilus</taxon>
    </lineage>
</organism>
<dbReference type="InterPro" id="IPR036078">
    <property type="entry name" value="Spo11/TopoVI_A_sf"/>
</dbReference>
<dbReference type="InterPro" id="IPR013049">
    <property type="entry name" value="Spo11/TopoVI_A_N"/>
</dbReference>
<keyword evidence="11" id="KW-0539">Nucleus</keyword>
<evidence type="ECO:0000256" key="12">
    <source>
        <dbReference type="PROSITE-ProRule" id="PRU01385"/>
    </source>
</evidence>
<dbReference type="PANTHER" id="PTHR10848">
    <property type="entry name" value="MEIOTIC RECOMBINATION PROTEIN SPO11"/>
    <property type="match status" value="1"/>
</dbReference>
<feature type="domain" description="Topoisomerase 6 subunit A/Spo11 TOPRIM" evidence="14">
    <location>
        <begin position="196"/>
        <end position="366"/>
    </location>
</feature>
<dbReference type="GO" id="GO:0042138">
    <property type="term" value="P:meiotic DNA double-strand break formation"/>
    <property type="evidence" value="ECO:0007669"/>
    <property type="project" value="InterPro"/>
</dbReference>
<dbReference type="Pfam" id="PF04406">
    <property type="entry name" value="TP6A_N"/>
    <property type="match status" value="1"/>
</dbReference>
<evidence type="ECO:0000256" key="1">
    <source>
        <dbReference type="ARBA" id="ARBA00000185"/>
    </source>
</evidence>
<dbReference type="Pfam" id="PF21180">
    <property type="entry name" value="TOP6A-Spo11_Toprim"/>
    <property type="match status" value="1"/>
</dbReference>
<reference evidence="15" key="2">
    <citation type="submission" date="2021-09" db="EMBL/GenBank/DDBJ databases">
        <authorList>
            <person name="Jia N."/>
            <person name="Wang J."/>
            <person name="Shi W."/>
            <person name="Du L."/>
            <person name="Sun Y."/>
            <person name="Zhan W."/>
            <person name="Jiang J."/>
            <person name="Wang Q."/>
            <person name="Zhang B."/>
            <person name="Ji P."/>
            <person name="Sakyi L.B."/>
            <person name="Cui X."/>
            <person name="Yuan T."/>
            <person name="Jiang B."/>
            <person name="Yang W."/>
            <person name="Lam T.T.-Y."/>
            <person name="Chang Q."/>
            <person name="Ding S."/>
            <person name="Wang X."/>
            <person name="Zhu J."/>
            <person name="Ruan X."/>
            <person name="Zhao L."/>
            <person name="Wei J."/>
            <person name="Que T."/>
            <person name="Du C."/>
            <person name="Cheng J."/>
            <person name="Dai P."/>
            <person name="Han X."/>
            <person name="Huang E."/>
            <person name="Gao Y."/>
            <person name="Liu J."/>
            <person name="Shao H."/>
            <person name="Ye R."/>
            <person name="Li L."/>
            <person name="Wei W."/>
            <person name="Wang X."/>
            <person name="Wang C."/>
            <person name="Huo Q."/>
            <person name="Li W."/>
            <person name="Guo W."/>
            <person name="Chen H."/>
            <person name="Chen S."/>
            <person name="Zhou L."/>
            <person name="Zhou L."/>
            <person name="Ni X."/>
            <person name="Tian J."/>
            <person name="Zhou Y."/>
            <person name="Sheng Y."/>
            <person name="Liu T."/>
            <person name="Pan Y."/>
            <person name="Xia L."/>
            <person name="Li J."/>
            <person name="Zhao F."/>
            <person name="Cao W."/>
        </authorList>
    </citation>
    <scope>NUCLEOTIDE SEQUENCE</scope>
    <source>
        <strain evidence="15">Rmic-2018</strain>
        <tissue evidence="15">Larvae</tissue>
    </source>
</reference>
<comment type="catalytic activity">
    <reaction evidence="1 12">
        <text>ATP-dependent breakage, passage and rejoining of double-stranded DNA.</text>
        <dbReference type="EC" id="5.6.2.2"/>
    </reaction>
</comment>
<comment type="subcellular location">
    <subcellularLocation>
        <location evidence="3">Nucleus</location>
    </subcellularLocation>
</comment>
<keyword evidence="9 12" id="KW-0238">DNA-binding</keyword>
<gene>
    <name evidence="15" type="ORF">HPB51_005455</name>
</gene>
<evidence type="ECO:0000313" key="16">
    <source>
        <dbReference type="Proteomes" id="UP000821866"/>
    </source>
</evidence>
<dbReference type="Gene3D" id="3.40.1360.10">
    <property type="match status" value="1"/>
</dbReference>
<dbReference type="EC" id="5.6.2.2" evidence="5"/>
<evidence type="ECO:0000259" key="14">
    <source>
        <dbReference type="Pfam" id="PF21180"/>
    </source>
</evidence>
<protein>
    <recommendedName>
        <fullName evidence="5">DNA topoisomerase (ATP-hydrolyzing)</fullName>
        <ecNumber evidence="5">5.6.2.2</ecNumber>
    </recommendedName>
</protein>
<proteinExistence type="inferred from homology"/>
<evidence type="ECO:0000313" key="15">
    <source>
        <dbReference type="EMBL" id="KAH8039209.1"/>
    </source>
</evidence>
<dbReference type="AlphaFoldDB" id="A0A9J6EY78"/>
<dbReference type="OMA" id="IETAGMF"/>
<dbReference type="InterPro" id="IPR034136">
    <property type="entry name" value="TOPRIM_Topo6A/Spo11"/>
</dbReference>
<keyword evidence="10 12" id="KW-0413">Isomerase</keyword>
<dbReference type="SUPFAM" id="SSF56726">
    <property type="entry name" value="DNA topoisomerase IV, alpha subunit"/>
    <property type="match status" value="1"/>
</dbReference>
<evidence type="ECO:0000259" key="13">
    <source>
        <dbReference type="Pfam" id="PF04406"/>
    </source>
</evidence>
<keyword evidence="7" id="KW-0460">Magnesium</keyword>
<evidence type="ECO:0000256" key="2">
    <source>
        <dbReference type="ARBA" id="ARBA00001946"/>
    </source>
</evidence>
<dbReference type="GO" id="GO:0003918">
    <property type="term" value="F:DNA topoisomerase type II (double strand cut, ATP-hydrolyzing) activity"/>
    <property type="evidence" value="ECO:0007669"/>
    <property type="project" value="UniProtKB-UniRule"/>
</dbReference>
<dbReference type="GO" id="GO:0000706">
    <property type="term" value="P:meiotic DNA double-strand break processing"/>
    <property type="evidence" value="ECO:0007669"/>
    <property type="project" value="TreeGrafter"/>
</dbReference>
<dbReference type="PRINTS" id="PR01551">
    <property type="entry name" value="SPO11HOMOLOG"/>
</dbReference>
<dbReference type="GO" id="GO:0003677">
    <property type="term" value="F:DNA binding"/>
    <property type="evidence" value="ECO:0007669"/>
    <property type="project" value="UniProtKB-UniRule"/>
</dbReference>
<sequence length="372" mass="41862">MFQFPRFRPLPLPTPAATNVPDRISIVLKIEAIVLSLIEKIAKDEAPCFVYDRRHDWENVVFCQHRGLVRRDNPSKTVTSFGTAASIRKFTLMLKILSKVHFLLLTNTKSTKRQIFYEDVALYGSQATVDSIVEDIACLLQVPRRCLNIVATSKGVFAGYIRFRDPSGNLVDGSVATTLMPTDVSCISELKSSASYVLLVEKDASFQKILDDGFLNTAAGRCVLVTGKGFPDVNTREFVRRLHVELRLPVYALMDADPFGIEILCVYAYGSLAMASETDSLAVPMIRWLGVHPRDIERFRLQNCPPLNHGDKSKLRDLLSRPYANARDDWKKQLLLLDSTQRKAEIQSLCEIGPHFLTESYIPAKIRLGGWL</sequence>
<comment type="cofactor">
    <cofactor evidence="2">
        <name>Mg(2+)</name>
        <dbReference type="ChEBI" id="CHEBI:18420"/>
    </cofactor>
</comment>
<keyword evidence="16" id="KW-1185">Reference proteome</keyword>
<accession>A0A9J6EY78</accession>
<dbReference type="GO" id="GO:0007131">
    <property type="term" value="P:reciprocal meiotic recombination"/>
    <property type="evidence" value="ECO:0007669"/>
    <property type="project" value="TreeGrafter"/>
</dbReference>
<dbReference type="PROSITE" id="PS52041">
    <property type="entry name" value="TOPO_IIB"/>
    <property type="match status" value="1"/>
</dbReference>
<dbReference type="InterPro" id="IPR002815">
    <property type="entry name" value="Spo11/TopoVI_A"/>
</dbReference>
<dbReference type="Gene3D" id="1.10.10.10">
    <property type="entry name" value="Winged helix-like DNA-binding domain superfamily/Winged helix DNA-binding domain"/>
    <property type="match status" value="1"/>
</dbReference>
<dbReference type="Proteomes" id="UP000821866">
    <property type="component" value="Chromosome 1"/>
</dbReference>
<feature type="domain" description="Spo11/DNA topoisomerase VI subunit A N-terminal" evidence="13">
    <location>
        <begin position="88"/>
        <end position="149"/>
    </location>
</feature>
<dbReference type="GO" id="GO:0000228">
    <property type="term" value="C:nuclear chromosome"/>
    <property type="evidence" value="ECO:0007669"/>
    <property type="project" value="TreeGrafter"/>
</dbReference>
<comment type="similarity">
    <text evidence="4 12">Belongs to the TOP6A family.</text>
</comment>
<dbReference type="VEuPathDB" id="VectorBase:LOC119176502"/>
<keyword evidence="6" id="KW-0479">Metal-binding</keyword>
<comment type="caution">
    <text evidence="15">The sequence shown here is derived from an EMBL/GenBank/DDBJ whole genome shotgun (WGS) entry which is preliminary data.</text>
</comment>
<evidence type="ECO:0000256" key="10">
    <source>
        <dbReference type="ARBA" id="ARBA00023235"/>
    </source>
</evidence>
<dbReference type="InterPro" id="IPR013048">
    <property type="entry name" value="Meiotic_Spo11"/>
</dbReference>
<evidence type="ECO:0000256" key="4">
    <source>
        <dbReference type="ARBA" id="ARBA00006559"/>
    </source>
</evidence>